<sequence length="64" mass="7230">MTDAATLAELRPRLEAVMSRLPGYSAKLKIDHTGLPVVELWRDGFRVAIQSARPWLTEMERAHA</sequence>
<organism evidence="1 2">
    <name type="scientific">Alloyangia pacifica</name>
    <dbReference type="NCBI Taxonomy" id="311180"/>
    <lineage>
        <taxon>Bacteria</taxon>
        <taxon>Pseudomonadati</taxon>
        <taxon>Pseudomonadota</taxon>
        <taxon>Alphaproteobacteria</taxon>
        <taxon>Rhodobacterales</taxon>
        <taxon>Roseobacteraceae</taxon>
        <taxon>Alloyangia</taxon>
    </lineage>
</organism>
<accession>A0A2U8HER6</accession>
<dbReference type="EMBL" id="CP022189">
    <property type="protein sequence ID" value="AWI84278.1"/>
    <property type="molecule type" value="Genomic_DNA"/>
</dbReference>
<reference evidence="1 2" key="1">
    <citation type="submission" date="2017-06" db="EMBL/GenBank/DDBJ databases">
        <title>Yangia sp. YSBP01 complete genome sequence.</title>
        <authorList>
            <person name="Woo J.-H."/>
            <person name="Kim H.-S."/>
        </authorList>
    </citation>
    <scope>NUCLEOTIDE SEQUENCE [LARGE SCALE GENOMIC DNA]</scope>
    <source>
        <strain evidence="1 2">YSBP01</strain>
    </source>
</reference>
<protein>
    <submittedName>
        <fullName evidence="1">Uncharacterized protein</fullName>
    </submittedName>
</protein>
<dbReference type="RefSeq" id="WP_108966971.1">
    <property type="nucleotide sequence ID" value="NZ_CP022189.1"/>
</dbReference>
<proteinExistence type="predicted"/>
<dbReference type="AlphaFoldDB" id="A0A2U8HER6"/>
<evidence type="ECO:0000313" key="2">
    <source>
        <dbReference type="Proteomes" id="UP000244915"/>
    </source>
</evidence>
<evidence type="ECO:0000313" key="1">
    <source>
        <dbReference type="EMBL" id="AWI84278.1"/>
    </source>
</evidence>
<dbReference type="Proteomes" id="UP000244915">
    <property type="component" value="Chromosome 1"/>
</dbReference>
<name>A0A2U8HER6_9RHOB</name>
<dbReference type="KEGG" id="ypac:CEW88_11630"/>
<gene>
    <name evidence="1" type="ORF">CEW88_11630</name>
</gene>